<reference evidence="1" key="1">
    <citation type="submission" date="2022-10" db="EMBL/GenBank/DDBJ databases">
        <title>Genome Sequence of Xylaria curta.</title>
        <authorList>
            <person name="Buettner E."/>
        </authorList>
    </citation>
    <scope>NUCLEOTIDE SEQUENCE</scope>
    <source>
        <strain evidence="1">Babe10</strain>
    </source>
</reference>
<proteinExistence type="predicted"/>
<sequence>MEGAKSSTPQLAVVLLVWTPLLRHPTAEVLNRESGEGPGRIHLNAVPDGASSSTGLPLSDAEKPKPSADDPLAVPQQPARLPLTAPPNGGWVAWLQVLGSWCLSFNCWGIVNTYGVFQTYYETQLLRDQTPSNLAWIGSIQGFLLLFIGAITGPLYDHGYLRYLLVIGALLMVVGTMLLSLCTQYWQVILAQGLVVGLGGGCLFVPSVAILPTYFSNRVAFVIGLAGSGSGIGGIIYPIAFQRLLDTLGFPWAVRIVGFIMLATLAIPIAVMRMRTQPSAARKLFDLSAWTEPPYYLFAAGGFFGFIGMYLPLYYVQTYAIEKGIMSPSMSANLVPILNAGSTVGRIVPNYAADKTGPLNMFIPTCLGLATLSFAWIGITNIPGLIVFIALYGFFSGAFLTLPFSAVVTLSPHMGVVGVRLGMSCAAVGLGLLIGTPVGGAVLRAGWIALQTFGGSALLLSAILIASSRIAKVGPSIAAKA</sequence>
<keyword evidence="2" id="KW-1185">Reference proteome</keyword>
<gene>
    <name evidence="1" type="ORF">NUW58_g6998</name>
</gene>
<protein>
    <submittedName>
        <fullName evidence="1">Uncharacterized protein</fullName>
    </submittedName>
</protein>
<name>A0ACC1NNS8_9PEZI</name>
<dbReference type="Proteomes" id="UP001143856">
    <property type="component" value="Unassembled WGS sequence"/>
</dbReference>
<comment type="caution">
    <text evidence="1">The sequence shown here is derived from an EMBL/GenBank/DDBJ whole genome shotgun (WGS) entry which is preliminary data.</text>
</comment>
<accession>A0ACC1NNS8</accession>
<evidence type="ECO:0000313" key="1">
    <source>
        <dbReference type="EMBL" id="KAJ2980241.1"/>
    </source>
</evidence>
<organism evidence="1 2">
    <name type="scientific">Xylaria curta</name>
    <dbReference type="NCBI Taxonomy" id="42375"/>
    <lineage>
        <taxon>Eukaryota</taxon>
        <taxon>Fungi</taxon>
        <taxon>Dikarya</taxon>
        <taxon>Ascomycota</taxon>
        <taxon>Pezizomycotina</taxon>
        <taxon>Sordariomycetes</taxon>
        <taxon>Xylariomycetidae</taxon>
        <taxon>Xylariales</taxon>
        <taxon>Xylariaceae</taxon>
        <taxon>Xylaria</taxon>
    </lineage>
</organism>
<evidence type="ECO:0000313" key="2">
    <source>
        <dbReference type="Proteomes" id="UP001143856"/>
    </source>
</evidence>
<dbReference type="EMBL" id="JAPDGR010001708">
    <property type="protein sequence ID" value="KAJ2980241.1"/>
    <property type="molecule type" value="Genomic_DNA"/>
</dbReference>